<accession>A0A0F3NMF1</accession>
<sequence>MKNFLWNKLIISIIFYVMLSILLYCIYNTQRYEIIIVSVLLGIGVLLFVLSCCARQRNNTVKNKKKCQDTICKIKDMELRIFFIKSQVEDHFTFFSYLYSAIHVDESLYMTRKCVLQKDVNYILFKRVIIISVLLLIALLKYFIATEMLKNYIRELFITYNILLFICIIIGLSELVFNLDNILRTNSKEKKKYDDQYKLLSKQLLVIEKDYKRLMSNINCYNQEFNNCKNKLGFRLNGKQDQIKQNILLYELQHR</sequence>
<proteinExistence type="predicted"/>
<keyword evidence="1" id="KW-1133">Transmembrane helix</keyword>
<name>A0A0F3NMF1_9RICK</name>
<dbReference type="Proteomes" id="UP000033562">
    <property type="component" value="Unassembled WGS sequence"/>
</dbReference>
<feature type="transmembrane region" description="Helical" evidence="1">
    <location>
        <begin position="157"/>
        <end position="177"/>
    </location>
</feature>
<organism evidence="2 3">
    <name type="scientific">Candidatus Neoehrlichia procyonis str. RAC413</name>
    <dbReference type="NCBI Taxonomy" id="1359163"/>
    <lineage>
        <taxon>Bacteria</taxon>
        <taxon>Pseudomonadati</taxon>
        <taxon>Pseudomonadota</taxon>
        <taxon>Alphaproteobacteria</taxon>
        <taxon>Rickettsiales</taxon>
        <taxon>Anaplasmataceae</taxon>
        <taxon>Candidatus Neoehrlichia</taxon>
    </lineage>
</organism>
<comment type="caution">
    <text evidence="2">The sequence shown here is derived from an EMBL/GenBank/DDBJ whole genome shotgun (WGS) entry which is preliminary data.</text>
</comment>
<feature type="transmembrane region" description="Helical" evidence="1">
    <location>
        <begin position="9"/>
        <end position="29"/>
    </location>
</feature>
<keyword evidence="1" id="KW-0812">Transmembrane</keyword>
<protein>
    <submittedName>
        <fullName evidence="2">Uncharacterized protein</fullName>
    </submittedName>
</protein>
<feature type="transmembrane region" description="Helical" evidence="1">
    <location>
        <begin position="35"/>
        <end position="54"/>
    </location>
</feature>
<reference evidence="2 3" key="1">
    <citation type="submission" date="2015-02" db="EMBL/GenBank/DDBJ databases">
        <title>Genome Sequencing of Rickettsiales.</title>
        <authorList>
            <person name="Daugherty S.C."/>
            <person name="Su Q."/>
            <person name="Abolude K."/>
            <person name="Beier-Sexton M."/>
            <person name="Carlyon J.A."/>
            <person name="Carter R."/>
            <person name="Day N.P."/>
            <person name="Dumler S.J."/>
            <person name="Dyachenko V."/>
            <person name="Godinez A."/>
            <person name="Kurtti T.J."/>
            <person name="Lichay M."/>
            <person name="Mullins K.E."/>
            <person name="Ott S."/>
            <person name="Pappas-Brown V."/>
            <person name="Paris D.H."/>
            <person name="Patel P."/>
            <person name="Richards A.L."/>
            <person name="Sadzewicz L."/>
            <person name="Sears K."/>
            <person name="Seidman D."/>
            <person name="Sengamalay N."/>
            <person name="Stenos J."/>
            <person name="Tallon L.J."/>
            <person name="Vincent G."/>
            <person name="Fraser C.M."/>
            <person name="Munderloh U."/>
            <person name="Dunning-Hotopp J.C."/>
        </authorList>
    </citation>
    <scope>NUCLEOTIDE SEQUENCE [LARGE SCALE GENOMIC DNA]</scope>
    <source>
        <strain evidence="2 3">RAC413</strain>
    </source>
</reference>
<keyword evidence="1" id="KW-0472">Membrane</keyword>
<dbReference type="AlphaFoldDB" id="A0A0F3NMF1"/>
<gene>
    <name evidence="2" type="ORF">NLO413_0333</name>
</gene>
<keyword evidence="3" id="KW-1185">Reference proteome</keyword>
<evidence type="ECO:0000256" key="1">
    <source>
        <dbReference type="SAM" id="Phobius"/>
    </source>
</evidence>
<evidence type="ECO:0000313" key="2">
    <source>
        <dbReference type="EMBL" id="KJV68961.1"/>
    </source>
</evidence>
<feature type="transmembrane region" description="Helical" evidence="1">
    <location>
        <begin position="128"/>
        <end position="145"/>
    </location>
</feature>
<evidence type="ECO:0000313" key="3">
    <source>
        <dbReference type="Proteomes" id="UP000033562"/>
    </source>
</evidence>
<dbReference type="EMBL" id="LANX01000001">
    <property type="protein sequence ID" value="KJV68961.1"/>
    <property type="molecule type" value="Genomic_DNA"/>
</dbReference>